<dbReference type="Pfam" id="PF00588">
    <property type="entry name" value="SpoU_methylase"/>
    <property type="match status" value="1"/>
</dbReference>
<evidence type="ECO:0000313" key="6">
    <source>
        <dbReference type="Proteomes" id="UP000001876"/>
    </source>
</evidence>
<feature type="compositionally biased region" description="Basic and acidic residues" evidence="3">
    <location>
        <begin position="587"/>
        <end position="597"/>
    </location>
</feature>
<dbReference type="OrthoDB" id="241340at2759"/>
<dbReference type="Proteomes" id="UP000001876">
    <property type="component" value="Unassembled WGS sequence"/>
</dbReference>
<keyword evidence="1 5" id="KW-0489">Methyltransferase</keyword>
<gene>
    <name evidence="5" type="ORF">MICPUCDRAFT_57651</name>
</gene>
<evidence type="ECO:0000313" key="5">
    <source>
        <dbReference type="EMBL" id="EEH57876.1"/>
    </source>
</evidence>
<dbReference type="InterPro" id="IPR044748">
    <property type="entry name" value="Trm3/TARBP1_C"/>
</dbReference>
<dbReference type="EMBL" id="GG663738">
    <property type="protein sequence ID" value="EEH57876.1"/>
    <property type="molecule type" value="Genomic_DNA"/>
</dbReference>
<keyword evidence="6" id="KW-1185">Reference proteome</keyword>
<dbReference type="RefSeq" id="XP_003057925.1">
    <property type="nucleotide sequence ID" value="XM_003057879.1"/>
</dbReference>
<evidence type="ECO:0000259" key="4">
    <source>
        <dbReference type="Pfam" id="PF00588"/>
    </source>
</evidence>
<evidence type="ECO:0000256" key="3">
    <source>
        <dbReference type="SAM" id="MobiDB-lite"/>
    </source>
</evidence>
<name>C1MRH1_MICPC</name>
<dbReference type="SUPFAM" id="SSF75217">
    <property type="entry name" value="alpha/beta knot"/>
    <property type="match status" value="1"/>
</dbReference>
<accession>C1MRH1</accession>
<dbReference type="InterPro" id="IPR029028">
    <property type="entry name" value="Alpha/beta_knot_MTases"/>
</dbReference>
<dbReference type="GO" id="GO:0030488">
    <property type="term" value="P:tRNA methylation"/>
    <property type="evidence" value="ECO:0007669"/>
    <property type="project" value="InterPro"/>
</dbReference>
<feature type="region of interest" description="Disordered" evidence="3">
    <location>
        <begin position="578"/>
        <end position="597"/>
    </location>
</feature>
<dbReference type="CDD" id="cd18091">
    <property type="entry name" value="SpoU-like_TRM3-like"/>
    <property type="match status" value="1"/>
</dbReference>
<dbReference type="InterPro" id="IPR001537">
    <property type="entry name" value="SpoU_MeTrfase"/>
</dbReference>
<sequence length="1938" mass="204227">MVALAYPTPSAGMIPEILAASVELVKGGDLAARSEEDARFALLLATAARSTSPWWDPISAEALVDATWMPLLRGDGHPSTAPTRYQVIQELVDALRGMRARWDTVHGALVRSVGGSSILRFDGGGSGGSAAGGGSLLAPRDDVGVALAAALLDLAVDLAAADDDDADDATDRECVLRVGERLVSATLDATPAAPAGLRRVLLDALLPAATRCAGALGREETARLTVARAARAMIAPDASAARRAAGWATLATPRGRDYALGPRGAAMTTTAAGGSGSNDDDDDALVDAIAAGLASDDVGERKGAMAALSHRVGDGGGDAHVSFVAMYSALEDYAAHLVEAAWAHLSALHPRAGDASSSSPPPPPPTPPVEYRYVQAAWTRGLRHPNPAVRASTLEAFCDREWSAARAGALTDAFTHEVLIPSAMALASGGRIGAKVAEVTRARVAAFSAAPDAFDAAARSLRAVADACARGLVTLAGIDAGARVVEAVAEAAEEAAARGVGVARRRPAETTDGCVSSLRVVAAAIAAKRQAHWQRRGVARVTRAATLIASVRSVGGAASLRAVRDFLAAMPSEPLTKPAAAAAAADGGEKDKGDVEDDARARVSRWVRSIAPSLIPDFFPTWKAFIDGPRSPHVVSMPRFVEPDVHEDAEKAAREIALMFSLLLGGGGADDDDDAASTLDLTPLTRAVYEGLFKHNEPPPGPDPTHPCGATTLLVDADHKTWRVERVHSLLKALFARSASTPDDARLADALREMLLFKHVESEETSYGTMRIVDVLPGLAVSATDTLLHPSYPVAMRRACGGVALLEAVCRWRRVGERRDVDATRGSPDAINWRLVINCATVPARRLPWRQIQNDENAVDVDDSVDVVARFESTFEALASSARGLNAVLRAGVVDDVAHAQTTELVNRALKGVAIALADHVKRLIERPANAFIDPDAKRAKADPDALRRAVASAVARAWTATHALLAIPLERKVTSTPEALRAERDELLDVTIPNALAVAVVDLERASATHALASLRVVGALLGYGRATEASAAATMRAIRAARGEAAPPTGPRLGDEFHLFVDTSDRNTSETAALGACVVRAAHAAVKSSKLRKNAPAWAAAVAAILHPRLFERDDLHLAHESPPDASAENVGAILWFVRRATAIANERGGSRVSRVVAHALCARLLGSPRFACAYAKELFALALAGDHGLTLVERAAVASRRRPGSGSGSDAPATAEDDAAALTRWLDDPASHVASRVAVLSLAHALARQRPPKGWRPSAYFENPKEYDHVKEGIDKDVPIKISESPQERYAWHARRAAEAILRVGLAAVSGGDADLCKETYRRGSLTHRRKIRAWQVLCAASPALGEPFTGTGGELGALLLAAAPKAVAHHNMPGVRYYAEVFFTRAAVAHPGVIDVVALPALRDPHVKAAAAASWIVVTASFVLRSPREMIERDAWHRRALVAITPWALAQNHMLRVFAQVAAHDVVEAFGAAAFGGVDVEKADAARAEGKINEPAGKKEEEEDDDPDWHLPETDAHPDGFIPKKDLLRALKQLGIKDEWLAQPWSRQYYKDEYTSEVDEREVDLLGAIHSVLKSRDEMVKVRAACGPLFTKDVAVDPASLLSGALDFENFEPEAGERENGGGGGGRDGGGDGDGDGDEPAPDQIGFEGAPASVLDKVDAFLKACRVELRRERDAVDAALWEDAMRNGHDCSTPVTGTGVLHPDGTVSGVDADAAAAAAAAAAATTTATATSTTSLQKKMEPLGRDVDDDAPTALDAFAAEMDASDVAAANAAAASAPRTRPPGLVVVASLLDRIPNLAGLARTCEVMGAEALVMRDKKATTRPEFTQISVTAEKHLPVREVPARRLASYLCALAREGYALIGLEQTRGAVALETFQFPKKTALVLGREREGVDADLLSLLDECVVIKQVGLIRSLNVHVSASIAIHAYAAQHA</sequence>
<dbReference type="GO" id="GO:0003723">
    <property type="term" value="F:RNA binding"/>
    <property type="evidence" value="ECO:0007669"/>
    <property type="project" value="InterPro"/>
</dbReference>
<feature type="compositionally biased region" description="Basic and acidic residues" evidence="3">
    <location>
        <begin position="1491"/>
        <end position="1504"/>
    </location>
</feature>
<keyword evidence="2 5" id="KW-0808">Transferase</keyword>
<dbReference type="GO" id="GO:0016423">
    <property type="term" value="F:tRNA (guanine) methyltransferase activity"/>
    <property type="evidence" value="ECO:0007669"/>
    <property type="project" value="InterPro"/>
</dbReference>
<dbReference type="STRING" id="564608.C1MRH1"/>
<dbReference type="GeneID" id="9683746"/>
<feature type="domain" description="tRNA/rRNA methyltransferase SpoU type" evidence="4">
    <location>
        <begin position="1789"/>
        <end position="1930"/>
    </location>
</feature>
<feature type="compositionally biased region" description="Acidic residues" evidence="3">
    <location>
        <begin position="1635"/>
        <end position="1645"/>
    </location>
</feature>
<dbReference type="Gene3D" id="3.40.1280.10">
    <property type="match status" value="1"/>
</dbReference>
<dbReference type="KEGG" id="mpp:MICPUCDRAFT_57651"/>
<dbReference type="InterPro" id="IPR045330">
    <property type="entry name" value="TRM3/TARBP1"/>
</dbReference>
<protein>
    <submittedName>
        <fullName evidence="5">RNA methyltransferase</fullName>
    </submittedName>
</protein>
<reference evidence="5 6" key="1">
    <citation type="journal article" date="2009" name="Science">
        <title>Green evolution and dynamic adaptations revealed by genomes of the marine picoeukaryotes Micromonas.</title>
        <authorList>
            <person name="Worden A.Z."/>
            <person name="Lee J.H."/>
            <person name="Mock T."/>
            <person name="Rouze P."/>
            <person name="Simmons M.P."/>
            <person name="Aerts A.L."/>
            <person name="Allen A.E."/>
            <person name="Cuvelier M.L."/>
            <person name="Derelle E."/>
            <person name="Everett M.V."/>
            <person name="Foulon E."/>
            <person name="Grimwood J."/>
            <person name="Gundlach H."/>
            <person name="Henrissat B."/>
            <person name="Napoli C."/>
            <person name="McDonald S.M."/>
            <person name="Parker M.S."/>
            <person name="Rombauts S."/>
            <person name="Salamov A."/>
            <person name="Von Dassow P."/>
            <person name="Badger J.H."/>
            <person name="Coutinho P.M."/>
            <person name="Demir E."/>
            <person name="Dubchak I."/>
            <person name="Gentemann C."/>
            <person name="Eikrem W."/>
            <person name="Gready J.E."/>
            <person name="John U."/>
            <person name="Lanier W."/>
            <person name="Lindquist E.A."/>
            <person name="Lucas S."/>
            <person name="Mayer K.F."/>
            <person name="Moreau H."/>
            <person name="Not F."/>
            <person name="Otillar R."/>
            <person name="Panaud O."/>
            <person name="Pangilinan J."/>
            <person name="Paulsen I."/>
            <person name="Piegu B."/>
            <person name="Poliakov A."/>
            <person name="Robbens S."/>
            <person name="Schmutz J."/>
            <person name="Toulza E."/>
            <person name="Wyss T."/>
            <person name="Zelensky A."/>
            <person name="Zhou K."/>
            <person name="Armbrust E.V."/>
            <person name="Bhattacharya D."/>
            <person name="Goodenough U.W."/>
            <person name="Van de Peer Y."/>
            <person name="Grigoriev I.V."/>
        </authorList>
    </citation>
    <scope>NUCLEOTIDE SEQUENCE [LARGE SCALE GENOMIC DNA]</scope>
    <source>
        <strain evidence="5 6">CCMP1545</strain>
    </source>
</reference>
<proteinExistence type="predicted"/>
<feature type="region of interest" description="Disordered" evidence="3">
    <location>
        <begin position="1491"/>
        <end position="1520"/>
    </location>
</feature>
<organism evidence="6">
    <name type="scientific">Micromonas pusilla (strain CCMP1545)</name>
    <name type="common">Picoplanktonic green alga</name>
    <dbReference type="NCBI Taxonomy" id="564608"/>
    <lineage>
        <taxon>Eukaryota</taxon>
        <taxon>Viridiplantae</taxon>
        <taxon>Chlorophyta</taxon>
        <taxon>Mamiellophyceae</taxon>
        <taxon>Mamiellales</taxon>
        <taxon>Mamiellaceae</taxon>
        <taxon>Micromonas</taxon>
    </lineage>
</organism>
<dbReference type="PANTHER" id="PTHR12029:SF11">
    <property type="entry name" value="METHYLTRANSFERASE TARBP1-RELATED"/>
    <property type="match status" value="1"/>
</dbReference>
<dbReference type="PANTHER" id="PTHR12029">
    <property type="entry name" value="RNA METHYLTRANSFERASE"/>
    <property type="match status" value="1"/>
</dbReference>
<dbReference type="OMA" id="YYAEVFF"/>
<dbReference type="InterPro" id="IPR029026">
    <property type="entry name" value="tRNA_m1G_MTases_N"/>
</dbReference>
<feature type="region of interest" description="Disordered" evidence="3">
    <location>
        <begin position="1617"/>
        <end position="1654"/>
    </location>
</feature>
<evidence type="ECO:0000256" key="1">
    <source>
        <dbReference type="ARBA" id="ARBA00022603"/>
    </source>
</evidence>
<dbReference type="eggNOG" id="KOG0839">
    <property type="taxonomic scope" value="Eukaryota"/>
</dbReference>
<evidence type="ECO:0000256" key="2">
    <source>
        <dbReference type="ARBA" id="ARBA00022679"/>
    </source>
</evidence>